<name>A0AB39LNW7_9ACTN</name>
<dbReference type="RefSeq" id="WP_369156135.1">
    <property type="nucleotide sequence ID" value="NZ_CP163429.1"/>
</dbReference>
<gene>
    <name evidence="1" type="ORF">AB5J57_12690</name>
</gene>
<organism evidence="1">
    <name type="scientific">Streptomyces sp. R02</name>
    <dbReference type="NCBI Taxonomy" id="3238623"/>
    <lineage>
        <taxon>Bacteria</taxon>
        <taxon>Bacillati</taxon>
        <taxon>Actinomycetota</taxon>
        <taxon>Actinomycetes</taxon>
        <taxon>Kitasatosporales</taxon>
        <taxon>Streptomycetaceae</taxon>
        <taxon>Streptomyces</taxon>
    </lineage>
</organism>
<proteinExistence type="predicted"/>
<evidence type="ECO:0000313" key="1">
    <source>
        <dbReference type="EMBL" id="XDP94335.1"/>
    </source>
</evidence>
<protein>
    <submittedName>
        <fullName evidence="1">Uncharacterized protein</fullName>
    </submittedName>
</protein>
<sequence length="297" mass="32669">MTRRVLPYRVPAEDVVSAETWRLVVEDGEVPLPEAMPDWDYQMDLSLRRTVRVDLERARRQSGLPDDTPLVLSAVWTATGSNLSGPAQQIPMPAYADGIAEFDFRLRGADLGGLLLLDTALLLAERRVDARPSTPRRAGSVLWSDRQTLRLQGDAPQFPMAVIDFARTSFPDDAAWHLQISGGLDSATMGSLLLLVNERNSTTANAFQKASKPGPVDRIVLSAVYADAARIMVEHALNQDDFTEDTDFPEGSLGATLLNLVEQLFPGQSITDIRLRRQQSPALFASDLQAAVKIFEV</sequence>
<dbReference type="AlphaFoldDB" id="A0AB39LNW7"/>
<reference evidence="1" key="1">
    <citation type="submission" date="2024-07" db="EMBL/GenBank/DDBJ databases">
        <authorList>
            <person name="Yu S.T."/>
        </authorList>
    </citation>
    <scope>NUCLEOTIDE SEQUENCE</scope>
    <source>
        <strain evidence="1">R02</strain>
    </source>
</reference>
<dbReference type="EMBL" id="CP163429">
    <property type="protein sequence ID" value="XDP94335.1"/>
    <property type="molecule type" value="Genomic_DNA"/>
</dbReference>
<accession>A0AB39LNW7</accession>